<keyword evidence="1" id="KW-0649">Protein kinase inhibitor</keyword>
<feature type="compositionally biased region" description="Low complexity" evidence="3">
    <location>
        <begin position="36"/>
        <end position="56"/>
    </location>
</feature>
<feature type="compositionally biased region" description="Basic and acidic residues" evidence="3">
    <location>
        <begin position="68"/>
        <end position="81"/>
    </location>
</feature>
<evidence type="ECO:0000313" key="4">
    <source>
        <dbReference type="EMBL" id="KAK9055363.1"/>
    </source>
</evidence>
<dbReference type="GO" id="GO:0004860">
    <property type="term" value="F:protein kinase inhibitor activity"/>
    <property type="evidence" value="ECO:0007669"/>
    <property type="project" value="UniProtKB-KW"/>
</dbReference>
<keyword evidence="5" id="KW-1185">Reference proteome</keyword>
<evidence type="ECO:0000313" key="5">
    <source>
        <dbReference type="Proteomes" id="UP001408789"/>
    </source>
</evidence>
<feature type="compositionally biased region" description="Polar residues" evidence="3">
    <location>
        <begin position="22"/>
        <end position="35"/>
    </location>
</feature>
<dbReference type="EMBL" id="JBCNJP010000025">
    <property type="protein sequence ID" value="KAK9055363.1"/>
    <property type="molecule type" value="Genomic_DNA"/>
</dbReference>
<proteinExistence type="predicted"/>
<gene>
    <name evidence="4" type="ORF">SSX86_026446</name>
</gene>
<evidence type="ECO:0000256" key="1">
    <source>
        <dbReference type="ARBA" id="ARBA00023013"/>
    </source>
</evidence>
<name>A0AAP0GM84_9ASTR</name>
<dbReference type="Proteomes" id="UP001408789">
    <property type="component" value="Unassembled WGS sequence"/>
</dbReference>
<evidence type="ECO:0000256" key="2">
    <source>
        <dbReference type="ARBA" id="ARBA00023306"/>
    </source>
</evidence>
<dbReference type="GO" id="GO:0032875">
    <property type="term" value="P:regulation of DNA endoreduplication"/>
    <property type="evidence" value="ECO:0007669"/>
    <property type="project" value="InterPro"/>
</dbReference>
<keyword evidence="2" id="KW-0131">Cell cycle</keyword>
<accession>A0AAP0GM84</accession>
<dbReference type="AlphaFoldDB" id="A0AAP0GM84"/>
<dbReference type="GO" id="GO:0005634">
    <property type="term" value="C:nucleus"/>
    <property type="evidence" value="ECO:0007669"/>
    <property type="project" value="TreeGrafter"/>
</dbReference>
<feature type="region of interest" description="Disordered" evidence="3">
    <location>
        <begin position="22"/>
        <end position="97"/>
    </location>
</feature>
<evidence type="ECO:0000256" key="3">
    <source>
        <dbReference type="SAM" id="MobiDB-lite"/>
    </source>
</evidence>
<sequence length="162" mass="17345">MGTSNLDHLIVSLPDIQYHQCNPSSSLSELTTNDTSSQDQNVNSVSSANRVPSSSSAGDQFELSNGEDDPKTPRSVEHRIPVTETCPPAPRKAGRVPVTGKRKAPCFRPVVGVAADFIAYVDEMLALNNEVVYIPDVVVGDLLGNGDRAKKLKLLPAPAHDL</sequence>
<dbReference type="InterPro" id="IPR040389">
    <property type="entry name" value="SMR"/>
</dbReference>
<comment type="caution">
    <text evidence="4">The sequence shown here is derived from an EMBL/GenBank/DDBJ whole genome shotgun (WGS) entry which is preliminary data.</text>
</comment>
<protein>
    <submittedName>
        <fullName evidence="4">Uncharacterized protein</fullName>
    </submittedName>
</protein>
<dbReference type="PANTHER" id="PTHR33142">
    <property type="entry name" value="CYCLIN-DEPENDENT PROTEIN KINASE INHIBITOR SMR13"/>
    <property type="match status" value="1"/>
</dbReference>
<organism evidence="4 5">
    <name type="scientific">Deinandra increscens subsp. villosa</name>
    <dbReference type="NCBI Taxonomy" id="3103831"/>
    <lineage>
        <taxon>Eukaryota</taxon>
        <taxon>Viridiplantae</taxon>
        <taxon>Streptophyta</taxon>
        <taxon>Embryophyta</taxon>
        <taxon>Tracheophyta</taxon>
        <taxon>Spermatophyta</taxon>
        <taxon>Magnoliopsida</taxon>
        <taxon>eudicotyledons</taxon>
        <taxon>Gunneridae</taxon>
        <taxon>Pentapetalae</taxon>
        <taxon>asterids</taxon>
        <taxon>campanulids</taxon>
        <taxon>Asterales</taxon>
        <taxon>Asteraceae</taxon>
        <taxon>Asteroideae</taxon>
        <taxon>Heliantheae alliance</taxon>
        <taxon>Madieae</taxon>
        <taxon>Madiinae</taxon>
        <taxon>Deinandra</taxon>
    </lineage>
</organism>
<reference evidence="4 5" key="1">
    <citation type="submission" date="2024-04" db="EMBL/GenBank/DDBJ databases">
        <title>The reference genome of an endangered Asteraceae, Deinandra increscens subsp. villosa, native to the Central Coast of California.</title>
        <authorList>
            <person name="Guilliams M."/>
            <person name="Hasenstab-Lehman K."/>
            <person name="Meyer R."/>
            <person name="Mcevoy S."/>
        </authorList>
    </citation>
    <scope>NUCLEOTIDE SEQUENCE [LARGE SCALE GENOMIC DNA]</scope>
    <source>
        <tissue evidence="4">Leaf</tissue>
    </source>
</reference>
<dbReference type="PANTHER" id="PTHR33142:SF15">
    <property type="entry name" value="CYCLIN-DEPENDENT PROTEIN KINASE INHIBITOR SMR4"/>
    <property type="match status" value="1"/>
</dbReference>